<accession>B6JXA6</accession>
<reference evidence="7 8" key="1">
    <citation type="journal article" date="2011" name="Science">
        <title>Comparative functional genomics of the fission yeasts.</title>
        <authorList>
            <person name="Rhind N."/>
            <person name="Chen Z."/>
            <person name="Yassour M."/>
            <person name="Thompson D.A."/>
            <person name="Haas B.J."/>
            <person name="Habib N."/>
            <person name="Wapinski I."/>
            <person name="Roy S."/>
            <person name="Lin M.F."/>
            <person name="Heiman D.I."/>
            <person name="Young S.K."/>
            <person name="Furuya K."/>
            <person name="Guo Y."/>
            <person name="Pidoux A."/>
            <person name="Chen H.M."/>
            <person name="Robbertse B."/>
            <person name="Goldberg J.M."/>
            <person name="Aoki K."/>
            <person name="Bayne E.H."/>
            <person name="Berlin A.M."/>
            <person name="Desjardins C.A."/>
            <person name="Dobbs E."/>
            <person name="Dukaj L."/>
            <person name="Fan L."/>
            <person name="FitzGerald M.G."/>
            <person name="French C."/>
            <person name="Gujja S."/>
            <person name="Hansen K."/>
            <person name="Keifenheim D."/>
            <person name="Levin J.Z."/>
            <person name="Mosher R.A."/>
            <person name="Mueller C.A."/>
            <person name="Pfiffner J."/>
            <person name="Priest M."/>
            <person name="Russ C."/>
            <person name="Smialowska A."/>
            <person name="Swoboda P."/>
            <person name="Sykes S.M."/>
            <person name="Vaughn M."/>
            <person name="Vengrova S."/>
            <person name="Yoder R."/>
            <person name="Zeng Q."/>
            <person name="Allshire R."/>
            <person name="Baulcombe D."/>
            <person name="Birren B.W."/>
            <person name="Brown W."/>
            <person name="Ekwall K."/>
            <person name="Kellis M."/>
            <person name="Leatherwood J."/>
            <person name="Levin H."/>
            <person name="Margalit H."/>
            <person name="Martienssen R."/>
            <person name="Nieduszynski C.A."/>
            <person name="Spatafora J.W."/>
            <person name="Friedman N."/>
            <person name="Dalgaard J.Z."/>
            <person name="Baumann P."/>
            <person name="Niki H."/>
            <person name="Regev A."/>
            <person name="Nusbaum C."/>
        </authorList>
    </citation>
    <scope>NUCLEOTIDE SEQUENCE [LARGE SCALE GENOMIC DNA]</scope>
    <source>
        <strain evidence="8">yFS275 / FY16936</strain>
    </source>
</reference>
<evidence type="ECO:0000256" key="3">
    <source>
        <dbReference type="SAM" id="MobiDB-lite"/>
    </source>
</evidence>
<dbReference type="InterPro" id="IPR032629">
    <property type="entry name" value="DCB_dom"/>
</dbReference>
<dbReference type="VEuPathDB" id="FungiDB:SJAG_01030"/>
<keyword evidence="2" id="KW-0653">Protein transport</keyword>
<dbReference type="GO" id="GO:0015031">
    <property type="term" value="P:protein transport"/>
    <property type="evidence" value="ECO:0007669"/>
    <property type="project" value="UniProtKB-KW"/>
</dbReference>
<dbReference type="GeneID" id="7048277"/>
<dbReference type="Pfam" id="PF16206">
    <property type="entry name" value="Mon2_C"/>
    <property type="match status" value="1"/>
</dbReference>
<feature type="domain" description="Mon2/Sec7/BIG1-like HUS" evidence="4">
    <location>
        <begin position="184"/>
        <end position="337"/>
    </location>
</feature>
<dbReference type="InterPro" id="IPR032817">
    <property type="entry name" value="Mon2_C"/>
</dbReference>
<dbReference type="InterPro" id="IPR016024">
    <property type="entry name" value="ARM-type_fold"/>
</dbReference>
<dbReference type="OrthoDB" id="294853at2759"/>
<dbReference type="Pfam" id="PF12783">
    <property type="entry name" value="Sec7-like_HUS"/>
    <property type="match status" value="1"/>
</dbReference>
<feature type="domain" description="Mon2 C-terminal" evidence="5">
    <location>
        <begin position="941"/>
        <end position="1166"/>
    </location>
</feature>
<dbReference type="InterPro" id="IPR032691">
    <property type="entry name" value="Mon2/Sec7/BIG1-like_HUS"/>
</dbReference>
<keyword evidence="8" id="KW-1185">Reference proteome</keyword>
<dbReference type="SUPFAM" id="SSF48371">
    <property type="entry name" value="ARM repeat"/>
    <property type="match status" value="1"/>
</dbReference>
<dbReference type="STRING" id="402676.B6JXA6"/>
<dbReference type="JaponicusDB" id="SJAG_01030"/>
<feature type="region of interest" description="Disordered" evidence="3">
    <location>
        <begin position="725"/>
        <end position="752"/>
    </location>
</feature>
<dbReference type="Proteomes" id="UP000001744">
    <property type="component" value="Unassembled WGS sequence"/>
</dbReference>
<evidence type="ECO:0000259" key="5">
    <source>
        <dbReference type="Pfam" id="PF16206"/>
    </source>
</evidence>
<protein>
    <submittedName>
        <fullName evidence="7">Guanyl-nucleotide exchange factor</fullName>
    </submittedName>
</protein>
<dbReference type="GO" id="GO:0005794">
    <property type="term" value="C:Golgi apparatus"/>
    <property type="evidence" value="ECO:0007669"/>
    <property type="project" value="UniProtKB-ARBA"/>
</dbReference>
<evidence type="ECO:0000256" key="2">
    <source>
        <dbReference type="ARBA" id="ARBA00022927"/>
    </source>
</evidence>
<sequence length="1610" mass="181317">MTLYDNLLENLQSFVSDSRKKSLELRKLSEASIGYLHQFCNLPEAELILNLRRNETFLQPVFYACNKGIERYIPACLSIIQLLVMMDALPISSYKSVFQIFVAVCNINSDFQIKVLQILPLICSKNTNLVRGDTLKTAIRASFFLTKSKNATISNAAAATLRQIFTSVFDCVSAQQSFEDDEAYSNDALSIFKDICLLVDGQKPVFLSIDYLPQTFGLELLESILDNHKRIFEWFPFQDAIRVNLLPLITASLATMASFPIILRVARVLTILFRQQSALLIVDFEVILSFLNHILDSDETQWKKALFLEVFRVVFSNDSFLRDTYQTFDYAPGRKSVISDLITTFSRVINEKPSIMGVGSGVIYFQAPEEHSRYNDDQLSVSMDKITGSYTGKKGESHIGITRMTIPRVPCLEQLDKQEPPLIPDTYIPFLAMCCLVLINDRIHCSLQVVTNKFGYLEASKLIKETDNANAQIKSLSPGDVELIRVFKTLISANWTAFLASFSTFLSAALSFELLVLSVNSYTKFTVICSVLGLDTPRDALLTTLCNKALPSSLIANNVPHYSSSNSNISGRLSTSTVFSVEGLKEAATTIAGMASYDSSHEDKHRSFKIHEVIFLKTLATICRVCGTLLGSSWKLIFEACDKAEIIFGRMPSSKSLSTSSMSQAPTSTSRYYYESKDGAGVIEMEILAYRRELSSAITSTKEYASDAYMSFLETLLDSLTNSSVDTAVQPTPTRPQRGKNGPPGSGHQRNTSKSLITGIKFLRRSSETLYSFHILESVCNSNVERFFNEDDEKSGWTKISSTLSSIFKGPTVAAELKIQAAKTLAYVLVELSTRISTTKIALNVEFQRRFLASLYSLQPTELTKDSEASLTKTTDYEISWIGVEAMSSVLETNGQRINHGWHYIFETLSFTCLNAVNLFGTEKGARLIWLSFSCLQLICTDFLDSLSMKNYCYLLETLPQYCRQSIDVNVALTGVGLFWNVSDTLKNLFKGDDFAEIYSNREEIMGLASSESDVVLPEVLWLILLIRLADLCENSWSGVQHGAAQILFRIFSSHRLTLGVIAWASVNNLVILRLIDSPVFAALEEESDTAETESKAQTVALVLSGISEVYAKNMSVLRHSDNFISVWRKVMSFINKHHQNKLNTVYMSAYKSLKIIAVALSQLKVDEASDSFAQTVQIFYDTWKAMGSVSFYERENSTILQEALTLFVEALLNLITILPLSMADTKLIIHELKSALVYTKSPSYSLDVDFLSPLQQVSVRVVQALLETKRWDSFIISFMADLISEAFSEQKLSKSEHPTLICISKLFFNSLPSDAQNSIEELIEKRVLAKVLSSLLLPMRCKYRCPKASRINSEEKPLWISATRTFLDIVELIMQRRNLLDDEKSAELFELSVKGMLYCIHPDDSYSFEWSLSEVYEDFDLEMLQRLNSLWSPLLHASCLSKHIPTYMSTIVSGSMFYQYQETGSIQIKTMMNSELGSLLAMDLPPSTESLIPNRREQIAVCCLKVLHKLCYHEHGEIADLAKQTIEKRICCTLKKFIANQEIRGSMPFVNCQDLELRMLFDCVDNQWNLYSNVIRKLFRLAYVVSQRTRMQNEVTGRIGGMLVQDTFV</sequence>
<name>B6JXA6_SCHJY</name>
<keyword evidence="1" id="KW-0813">Transport</keyword>
<dbReference type="EMBL" id="KE651166">
    <property type="protein sequence ID" value="EEB06007.2"/>
    <property type="molecule type" value="Genomic_DNA"/>
</dbReference>
<evidence type="ECO:0000256" key="1">
    <source>
        <dbReference type="ARBA" id="ARBA00022448"/>
    </source>
</evidence>
<dbReference type="RefSeq" id="XP_002172300.2">
    <property type="nucleotide sequence ID" value="XM_002172264.2"/>
</dbReference>
<dbReference type="eggNOG" id="KOG1848">
    <property type="taxonomic scope" value="Eukaryota"/>
</dbReference>
<evidence type="ECO:0000313" key="7">
    <source>
        <dbReference type="EMBL" id="EEB06007.2"/>
    </source>
</evidence>
<dbReference type="OMA" id="AWRLCLN"/>
<organism evidence="7 8">
    <name type="scientific">Schizosaccharomyces japonicus (strain yFS275 / FY16936)</name>
    <name type="common">Fission yeast</name>
    <dbReference type="NCBI Taxonomy" id="402676"/>
    <lineage>
        <taxon>Eukaryota</taxon>
        <taxon>Fungi</taxon>
        <taxon>Dikarya</taxon>
        <taxon>Ascomycota</taxon>
        <taxon>Taphrinomycotina</taxon>
        <taxon>Schizosaccharomycetes</taxon>
        <taxon>Schizosaccharomycetales</taxon>
        <taxon>Schizosaccharomycetaceae</taxon>
        <taxon>Schizosaccharomyces</taxon>
    </lineage>
</organism>
<gene>
    <name evidence="7" type="ORF">SJAG_01030</name>
</gene>
<evidence type="ECO:0000313" key="8">
    <source>
        <dbReference type="Proteomes" id="UP000001744"/>
    </source>
</evidence>
<feature type="domain" description="Mon2/Sec7/BIG1-like dimerisation and cyclophilin-binding" evidence="6">
    <location>
        <begin position="3"/>
        <end position="175"/>
    </location>
</feature>
<evidence type="ECO:0000259" key="4">
    <source>
        <dbReference type="Pfam" id="PF12783"/>
    </source>
</evidence>
<proteinExistence type="predicted"/>
<dbReference type="HOGENOM" id="CLU_001169_1_0_1"/>
<evidence type="ECO:0000259" key="6">
    <source>
        <dbReference type="Pfam" id="PF16213"/>
    </source>
</evidence>
<dbReference type="Pfam" id="PF16213">
    <property type="entry name" value="DCB"/>
    <property type="match status" value="1"/>
</dbReference>